<feature type="transmembrane region" description="Helical" evidence="2">
    <location>
        <begin position="44"/>
        <end position="69"/>
    </location>
</feature>
<evidence type="ECO:0000313" key="4">
    <source>
        <dbReference type="Proteomes" id="UP000245514"/>
    </source>
</evidence>
<feature type="compositionally biased region" description="Basic and acidic residues" evidence="1">
    <location>
        <begin position="169"/>
        <end position="188"/>
    </location>
</feature>
<evidence type="ECO:0000256" key="1">
    <source>
        <dbReference type="SAM" id="MobiDB-lite"/>
    </source>
</evidence>
<dbReference type="InterPro" id="IPR009937">
    <property type="entry name" value="Phage_holin_3_6"/>
</dbReference>
<dbReference type="Proteomes" id="UP000245514">
    <property type="component" value="Unassembled WGS sequence"/>
</dbReference>
<dbReference type="EMBL" id="QFWG01000007">
    <property type="protein sequence ID" value="PWI27619.1"/>
    <property type="molecule type" value="Genomic_DNA"/>
</dbReference>
<feature type="region of interest" description="Disordered" evidence="1">
    <location>
        <begin position="149"/>
        <end position="188"/>
    </location>
</feature>
<name>A0ABX5L4L2_9MICC</name>
<protein>
    <recommendedName>
        <fullName evidence="5">Phage holin family protein</fullName>
    </recommendedName>
</protein>
<evidence type="ECO:0000256" key="2">
    <source>
        <dbReference type="SAM" id="Phobius"/>
    </source>
</evidence>
<gene>
    <name evidence="3" type="ORF">CAY35_06445</name>
</gene>
<accession>A0ABX5L4L2</accession>
<organism evidence="3 4">
    <name type="scientific">Pseudoglutamicibacter cumminsii</name>
    <dbReference type="NCBI Taxonomy" id="156979"/>
    <lineage>
        <taxon>Bacteria</taxon>
        <taxon>Bacillati</taxon>
        <taxon>Actinomycetota</taxon>
        <taxon>Actinomycetes</taxon>
        <taxon>Micrococcales</taxon>
        <taxon>Micrococcaceae</taxon>
        <taxon>Pseudoglutamicibacter</taxon>
    </lineage>
</organism>
<feature type="transmembrane region" description="Helical" evidence="2">
    <location>
        <begin position="81"/>
        <end position="102"/>
    </location>
</feature>
<evidence type="ECO:0008006" key="5">
    <source>
        <dbReference type="Google" id="ProtNLM"/>
    </source>
</evidence>
<comment type="caution">
    <text evidence="3">The sequence shown here is derived from an EMBL/GenBank/DDBJ whole genome shotgun (WGS) entry which is preliminary data.</text>
</comment>
<feature type="transmembrane region" description="Helical" evidence="2">
    <location>
        <begin position="241"/>
        <end position="262"/>
    </location>
</feature>
<dbReference type="Pfam" id="PF07332">
    <property type="entry name" value="Phage_holin_3_6"/>
    <property type="match status" value="1"/>
</dbReference>
<evidence type="ECO:0000313" key="3">
    <source>
        <dbReference type="EMBL" id="PWI27619.1"/>
    </source>
</evidence>
<keyword evidence="2" id="KW-0812">Transmembrane</keyword>
<proteinExistence type="predicted"/>
<sequence length="280" mass="30278">MTQQEQLPQPQNLRQTASVMMRLAPKQINDEVQLTLRQLQSKGVSLGVAVALLAAGLGLLGLLVIALVVAAIAGLATVMPLWLSALLVAALFLILALIFVAVGATRAKNVVPEAIEIPKNAVTRLRYDMGALSQGTAFSIAEYEQKQKEKAEEKKRKKDASKKQTNPNSREDHSQTYQEKPSEGELKRRLSRRREHLAHLRDTLGRQSDVKARVGSVAQRTGLVSTGSDSYEANRAAGEKVMPILGAAAGIATALLVILGISKKHKKKKAKKATKAAKQN</sequence>
<keyword evidence="2" id="KW-1133">Transmembrane helix</keyword>
<reference evidence="3 4" key="1">
    <citation type="submission" date="2018-05" db="EMBL/GenBank/DDBJ databases">
        <title>Draft Genome Sequence of Arthrobacter cumminsii IME1328, Isolated from a Patient Who Suffered from Foot Ulcers in China.</title>
        <authorList>
            <person name="Li M."/>
            <person name="Jiang Z."/>
            <person name="Sun Q."/>
            <person name="Tong Y."/>
        </authorList>
    </citation>
    <scope>NUCLEOTIDE SEQUENCE [LARGE SCALE GENOMIC DNA]</scope>
    <source>
        <strain evidence="3 4">IME1328</strain>
    </source>
</reference>
<keyword evidence="4" id="KW-1185">Reference proteome</keyword>
<keyword evidence="2" id="KW-0472">Membrane</keyword>
<dbReference type="RefSeq" id="WP_109303831.1">
    <property type="nucleotide sequence ID" value="NZ_QFWG01000007.1"/>
</dbReference>